<name>A0A7W8NS04_9DEIO</name>
<dbReference type="EMBL" id="JACHFK010000007">
    <property type="protein sequence ID" value="MBB5377463.1"/>
    <property type="molecule type" value="Genomic_DNA"/>
</dbReference>
<dbReference type="RefSeq" id="WP_184113049.1">
    <property type="nucleotide sequence ID" value="NZ_BNAJ01000007.1"/>
</dbReference>
<dbReference type="AlphaFoldDB" id="A0A7W8NS04"/>
<dbReference type="InterPro" id="IPR044846">
    <property type="entry name" value="GH10"/>
</dbReference>
<evidence type="ECO:0000256" key="10">
    <source>
        <dbReference type="SAM" id="SignalP"/>
    </source>
</evidence>
<feature type="chain" id="PRO_5030769618" description="Beta-xylanase" evidence="10">
    <location>
        <begin position="21"/>
        <end position="336"/>
    </location>
</feature>
<evidence type="ECO:0000256" key="3">
    <source>
        <dbReference type="ARBA" id="ARBA00022651"/>
    </source>
</evidence>
<keyword evidence="5 9" id="KW-0378">Hydrolase</keyword>
<evidence type="ECO:0000259" key="11">
    <source>
        <dbReference type="PROSITE" id="PS51760"/>
    </source>
</evidence>
<protein>
    <recommendedName>
        <fullName evidence="9">Beta-xylanase</fullName>
        <ecNumber evidence="9">3.2.1.8</ecNumber>
    </recommendedName>
</protein>
<keyword evidence="6 9" id="KW-0119">Carbohydrate metabolism</keyword>
<comment type="similarity">
    <text evidence="2 9">Belongs to the glycosyl hydrolase 10 (cellulase F) family.</text>
</comment>
<dbReference type="EC" id="3.2.1.8" evidence="9"/>
<organism evidence="13 14">
    <name type="scientific">Deinococcus metalli</name>
    <dbReference type="NCBI Taxonomy" id="1141878"/>
    <lineage>
        <taxon>Bacteria</taxon>
        <taxon>Thermotogati</taxon>
        <taxon>Deinococcota</taxon>
        <taxon>Deinococci</taxon>
        <taxon>Deinococcales</taxon>
        <taxon>Deinococcaceae</taxon>
        <taxon>Deinococcus</taxon>
    </lineage>
</organism>
<keyword evidence="7 9" id="KW-0326">Glycosidase</keyword>
<dbReference type="SUPFAM" id="SSF51445">
    <property type="entry name" value="(Trans)glycosidases"/>
    <property type="match status" value="1"/>
</dbReference>
<reference evidence="13 14" key="3">
    <citation type="submission" date="2020-08" db="EMBL/GenBank/DDBJ databases">
        <title>Genomic Encyclopedia of Type Strains, Phase IV (KMG-IV): sequencing the most valuable type-strain genomes for metagenomic binning, comparative biology and taxonomic classification.</title>
        <authorList>
            <person name="Goeker M."/>
        </authorList>
    </citation>
    <scope>NUCLEOTIDE SEQUENCE [LARGE SCALE GENOMIC DNA]</scope>
    <source>
        <strain evidence="13 14">DSM 27521</strain>
    </source>
</reference>
<gene>
    <name evidence="12" type="ORF">GCM10017781_28920</name>
    <name evidence="13" type="ORF">HNQ07_002955</name>
</gene>
<evidence type="ECO:0000256" key="5">
    <source>
        <dbReference type="ARBA" id="ARBA00022801"/>
    </source>
</evidence>
<keyword evidence="15" id="KW-1185">Reference proteome</keyword>
<dbReference type="Gene3D" id="3.20.20.80">
    <property type="entry name" value="Glycosidases"/>
    <property type="match status" value="1"/>
</dbReference>
<evidence type="ECO:0000256" key="7">
    <source>
        <dbReference type="ARBA" id="ARBA00023295"/>
    </source>
</evidence>
<evidence type="ECO:0000313" key="13">
    <source>
        <dbReference type="EMBL" id="MBB5377463.1"/>
    </source>
</evidence>
<dbReference type="PANTHER" id="PTHR31490">
    <property type="entry name" value="GLYCOSYL HYDROLASE"/>
    <property type="match status" value="1"/>
</dbReference>
<feature type="domain" description="GH10" evidence="11">
    <location>
        <begin position="18"/>
        <end position="332"/>
    </location>
</feature>
<reference evidence="12" key="1">
    <citation type="journal article" date="2014" name="Int. J. Syst. Evol. Microbiol.">
        <title>Complete genome of a new Firmicutes species belonging to the dominant human colonic microbiota ('Ruminococcus bicirculans') reveals two chromosomes and a selective capacity to utilize plant glucans.</title>
        <authorList>
            <consortium name="NISC Comparative Sequencing Program"/>
            <person name="Wegmann U."/>
            <person name="Louis P."/>
            <person name="Goesmann A."/>
            <person name="Henrissat B."/>
            <person name="Duncan S.H."/>
            <person name="Flint H.J."/>
        </authorList>
    </citation>
    <scope>NUCLEOTIDE SEQUENCE</scope>
    <source>
        <strain evidence="12">CGMCC 1.18437</strain>
    </source>
</reference>
<comment type="catalytic activity">
    <reaction evidence="1 9">
        <text>Endohydrolysis of (1-&gt;4)-beta-D-xylosidic linkages in xylans.</text>
        <dbReference type="EC" id="3.2.1.8"/>
    </reaction>
</comment>
<dbReference type="InterPro" id="IPR001000">
    <property type="entry name" value="GH10_dom"/>
</dbReference>
<dbReference type="InterPro" id="IPR017853">
    <property type="entry name" value="GH"/>
</dbReference>
<dbReference type="SMART" id="SM00633">
    <property type="entry name" value="Glyco_10"/>
    <property type="match status" value="1"/>
</dbReference>
<sequence length="336" mass="35781">MTRSLLLTALLVGLAGASGQAPTLKSAATARGLLIGGAVSASLFDDLDPDYADTVAREFSVVVSENGMKWKALEGTQNVFAYGLADAVVAWATQRGLAVRGHTLVWHDSAPAWVYALKTPQEMRSAIRNHITQVVTHFGPKVMTWDVVNEAVADTPGHPLRANSPFALAGSDYIDAAFRWAHAANPAARLYYNDYGAEGLNGKSDAVYALVKGMLARGVPITGVGFQTHVDSTFSVEGTGMRTNLQRFRDLGLDVQLTEVDVTLPASGATPANLERQAQVYRDLVAACLSVRCSAVVTWGVNDASSWRSGGRPLLFDDDYAKKPAYGGVIGALQGR</sequence>
<dbReference type="Proteomes" id="UP000539473">
    <property type="component" value="Unassembled WGS sequence"/>
</dbReference>
<dbReference type="Proteomes" id="UP000619376">
    <property type="component" value="Unassembled WGS sequence"/>
</dbReference>
<keyword evidence="3 13" id="KW-0858">Xylan degradation</keyword>
<dbReference type="GO" id="GO:0031176">
    <property type="term" value="F:endo-1,4-beta-xylanase activity"/>
    <property type="evidence" value="ECO:0007669"/>
    <property type="project" value="UniProtKB-EC"/>
</dbReference>
<evidence type="ECO:0000256" key="9">
    <source>
        <dbReference type="RuleBase" id="RU361174"/>
    </source>
</evidence>
<dbReference type="PANTHER" id="PTHR31490:SF88">
    <property type="entry name" value="BETA-XYLANASE"/>
    <property type="match status" value="1"/>
</dbReference>
<evidence type="ECO:0000313" key="15">
    <source>
        <dbReference type="Proteomes" id="UP000619376"/>
    </source>
</evidence>
<reference evidence="15" key="2">
    <citation type="journal article" date="2019" name="Int. J. Syst. Evol. Microbiol.">
        <title>The Global Catalogue of Microorganisms (GCM) 10K type strain sequencing project: providing services to taxonomists for standard genome sequencing and annotation.</title>
        <authorList>
            <consortium name="The Broad Institute Genomics Platform"/>
            <consortium name="The Broad Institute Genome Sequencing Center for Infectious Disease"/>
            <person name="Wu L."/>
            <person name="Ma J."/>
        </authorList>
    </citation>
    <scope>NUCLEOTIDE SEQUENCE [LARGE SCALE GENOMIC DNA]</scope>
    <source>
        <strain evidence="15">CGMCC 1.18437</strain>
    </source>
</reference>
<evidence type="ECO:0000256" key="2">
    <source>
        <dbReference type="ARBA" id="ARBA00007495"/>
    </source>
</evidence>
<keyword evidence="4 10" id="KW-0732">Signal</keyword>
<dbReference type="PROSITE" id="PS51760">
    <property type="entry name" value="GH10_2"/>
    <property type="match status" value="1"/>
</dbReference>
<dbReference type="EMBL" id="BNAJ01000007">
    <property type="protein sequence ID" value="GHF50614.1"/>
    <property type="molecule type" value="Genomic_DNA"/>
</dbReference>
<evidence type="ECO:0000313" key="14">
    <source>
        <dbReference type="Proteomes" id="UP000539473"/>
    </source>
</evidence>
<dbReference type="Pfam" id="PF00331">
    <property type="entry name" value="Glyco_hydro_10"/>
    <property type="match status" value="1"/>
</dbReference>
<evidence type="ECO:0000256" key="1">
    <source>
        <dbReference type="ARBA" id="ARBA00000681"/>
    </source>
</evidence>
<comment type="caution">
    <text evidence="13">The sequence shown here is derived from an EMBL/GenBank/DDBJ whole genome shotgun (WGS) entry which is preliminary data.</text>
</comment>
<reference evidence="12" key="4">
    <citation type="submission" date="2024-05" db="EMBL/GenBank/DDBJ databases">
        <authorList>
            <person name="Sun Q."/>
            <person name="Zhou Y."/>
        </authorList>
    </citation>
    <scope>NUCLEOTIDE SEQUENCE</scope>
    <source>
        <strain evidence="12">CGMCC 1.18437</strain>
    </source>
</reference>
<evidence type="ECO:0000313" key="12">
    <source>
        <dbReference type="EMBL" id="GHF50614.1"/>
    </source>
</evidence>
<evidence type="ECO:0000256" key="4">
    <source>
        <dbReference type="ARBA" id="ARBA00022729"/>
    </source>
</evidence>
<evidence type="ECO:0000256" key="8">
    <source>
        <dbReference type="ARBA" id="ARBA00023326"/>
    </source>
</evidence>
<evidence type="ECO:0000256" key="6">
    <source>
        <dbReference type="ARBA" id="ARBA00023277"/>
    </source>
</evidence>
<accession>A0A7W8NS04</accession>
<dbReference type="PRINTS" id="PR00134">
    <property type="entry name" value="GLHYDRLASE10"/>
</dbReference>
<feature type="signal peptide" evidence="10">
    <location>
        <begin position="1"/>
        <end position="20"/>
    </location>
</feature>
<dbReference type="GO" id="GO:0045493">
    <property type="term" value="P:xylan catabolic process"/>
    <property type="evidence" value="ECO:0007669"/>
    <property type="project" value="UniProtKB-KW"/>
</dbReference>
<proteinExistence type="inferred from homology"/>
<keyword evidence="8 9" id="KW-0624">Polysaccharide degradation</keyword>